<keyword evidence="5 8" id="KW-0547">Nucleotide-binding</keyword>
<dbReference type="NCBIfam" id="TIGR02433">
    <property type="entry name" value="lysidine_TilS_C"/>
    <property type="match status" value="1"/>
</dbReference>
<dbReference type="InterPro" id="IPR015262">
    <property type="entry name" value="tRNA_Ile_lys_synt_subst-bd"/>
</dbReference>
<evidence type="ECO:0000313" key="11">
    <source>
        <dbReference type="Proteomes" id="UP000029516"/>
    </source>
</evidence>
<dbReference type="InterPro" id="IPR012795">
    <property type="entry name" value="tRNA_Ile_lys_synt_N"/>
</dbReference>
<evidence type="ECO:0000256" key="7">
    <source>
        <dbReference type="ARBA" id="ARBA00048539"/>
    </source>
</evidence>
<organism evidence="10 11">
    <name type="scientific">Cedecea neteri</name>
    <dbReference type="NCBI Taxonomy" id="158822"/>
    <lineage>
        <taxon>Bacteria</taxon>
        <taxon>Pseudomonadati</taxon>
        <taxon>Pseudomonadota</taxon>
        <taxon>Gammaproteobacteria</taxon>
        <taxon>Enterobacterales</taxon>
        <taxon>Enterobacteriaceae</taxon>
        <taxon>Cedecea</taxon>
    </lineage>
</organism>
<dbReference type="NCBIfam" id="NF007942">
    <property type="entry name" value="PRK10660.1"/>
    <property type="match status" value="1"/>
</dbReference>
<dbReference type="RefSeq" id="WP_039290446.1">
    <property type="nucleotide sequence ID" value="NZ_CP009458.1"/>
</dbReference>
<dbReference type="EMBL" id="CP009458">
    <property type="protein sequence ID" value="AIR60864.1"/>
    <property type="molecule type" value="Genomic_DNA"/>
</dbReference>
<dbReference type="GO" id="GO:0032267">
    <property type="term" value="F:tRNA(Ile)-lysidine synthase activity"/>
    <property type="evidence" value="ECO:0007669"/>
    <property type="project" value="UniProtKB-EC"/>
</dbReference>
<dbReference type="Pfam" id="PF11734">
    <property type="entry name" value="TilS_C"/>
    <property type="match status" value="1"/>
</dbReference>
<dbReference type="SUPFAM" id="SSF56037">
    <property type="entry name" value="PheT/TilS domain"/>
    <property type="match status" value="1"/>
</dbReference>
<dbReference type="CDD" id="cd01992">
    <property type="entry name" value="TilS_N"/>
    <property type="match status" value="1"/>
</dbReference>
<dbReference type="InterPro" id="IPR012094">
    <property type="entry name" value="tRNA_Ile_lys_synt"/>
</dbReference>
<dbReference type="GO" id="GO:0005737">
    <property type="term" value="C:cytoplasm"/>
    <property type="evidence" value="ECO:0007669"/>
    <property type="project" value="UniProtKB-SubCell"/>
</dbReference>
<keyword evidence="2 8" id="KW-0963">Cytoplasm</keyword>
<keyword evidence="4 8" id="KW-0819">tRNA processing</keyword>
<feature type="binding site" evidence="8">
    <location>
        <begin position="21"/>
        <end position="26"/>
    </location>
    <ligand>
        <name>ATP</name>
        <dbReference type="ChEBI" id="CHEBI:30616"/>
    </ligand>
</feature>
<dbReference type="HAMAP" id="MF_01161">
    <property type="entry name" value="tRNA_Ile_lys_synt"/>
    <property type="match status" value="1"/>
</dbReference>
<dbReference type="SUPFAM" id="SSF52402">
    <property type="entry name" value="Adenine nucleotide alpha hydrolases-like"/>
    <property type="match status" value="1"/>
</dbReference>
<evidence type="ECO:0000256" key="6">
    <source>
        <dbReference type="ARBA" id="ARBA00022840"/>
    </source>
</evidence>
<evidence type="ECO:0000256" key="2">
    <source>
        <dbReference type="ARBA" id="ARBA00022490"/>
    </source>
</evidence>
<dbReference type="SMART" id="SM00977">
    <property type="entry name" value="TilS_C"/>
    <property type="match status" value="1"/>
</dbReference>
<evidence type="ECO:0000256" key="3">
    <source>
        <dbReference type="ARBA" id="ARBA00022598"/>
    </source>
</evidence>
<accession>A0AAN0VT85</accession>
<dbReference type="NCBIfam" id="TIGR02432">
    <property type="entry name" value="lysidine_TilS_N"/>
    <property type="match status" value="1"/>
</dbReference>
<evidence type="ECO:0000256" key="5">
    <source>
        <dbReference type="ARBA" id="ARBA00022741"/>
    </source>
</evidence>
<dbReference type="SUPFAM" id="SSF82829">
    <property type="entry name" value="MesJ substrate recognition domain-like"/>
    <property type="match status" value="1"/>
</dbReference>
<sequence length="435" mass="49451">MTSRELQSFLHPHRQLLVAFSGGLDSTVLLHQVVTLRDTLQPDLNIRAMHIHHGLSPRADSWVAHCRALCEKWSVPFEVAYVQLPSGGQGIEGEARAARYQALSGSLLAGEVLLTAQHLDDQCETFLLALKRGSGPAGLASMPAILPFGDTSLLRPLLTTSRAQLEEWAGVHRLSWIEDESNQDDKYDRNFLRLKIVPLLQERWPHFSRSVARSAELCGEQEQLLDELLAEQLDNLMSPQGALRIEPMLTMSEARRFALVRRWLAYHRAAMPSRASLHRLWQEVALSREDANPRFRLGEHEVRRFQGELYWVPFLNIDREKSYLWPAPYRPLNLPGLGMISLSENGMAVRAPAEDETVSLRFRASGLLHIVGRDKGRTLKKIWQELRIPPWVRDATPLLFYGEQLIAAPGIFVTREGQATEHSCWHIDWQKGVEQ</sequence>
<dbReference type="GO" id="GO:0006400">
    <property type="term" value="P:tRNA modification"/>
    <property type="evidence" value="ECO:0007669"/>
    <property type="project" value="UniProtKB-UniRule"/>
</dbReference>
<dbReference type="InterPro" id="IPR012796">
    <property type="entry name" value="Lysidine-tRNA-synth_C"/>
</dbReference>
<comment type="domain">
    <text evidence="8">The N-terminal region contains the highly conserved SGGXDS motif, predicted to be a P-loop motif involved in ATP binding.</text>
</comment>
<dbReference type="PANTHER" id="PTHR43033:SF1">
    <property type="entry name" value="TRNA(ILE)-LYSIDINE SYNTHASE-RELATED"/>
    <property type="match status" value="1"/>
</dbReference>
<feature type="domain" description="Lysidine-tRNA(Ile) synthetase C-terminal" evidence="9">
    <location>
        <begin position="358"/>
        <end position="429"/>
    </location>
</feature>
<evidence type="ECO:0000256" key="1">
    <source>
        <dbReference type="ARBA" id="ARBA00004496"/>
    </source>
</evidence>
<keyword evidence="3 8" id="KW-0436">Ligase</keyword>
<comment type="function">
    <text evidence="8">Ligates lysine onto the cytidine present at position 34 of the AUA codon-specific tRNA(Ile) that contains the anticodon CAU, in an ATP-dependent manner. Cytidine is converted to lysidine, thus changing the amino acid specificity of the tRNA from methionine to isoleucine.</text>
</comment>
<proteinExistence type="inferred from homology"/>
<gene>
    <name evidence="8 10" type="primary">tilS</name>
    <name evidence="10" type="ORF">LH23_09365</name>
</gene>
<evidence type="ECO:0000313" key="10">
    <source>
        <dbReference type="EMBL" id="AIR60864.1"/>
    </source>
</evidence>
<keyword evidence="6 8" id="KW-0067">ATP-binding</keyword>
<dbReference type="Proteomes" id="UP000029516">
    <property type="component" value="Chromosome"/>
</dbReference>
<dbReference type="KEGG" id="cem:LH23_09365"/>
<dbReference type="EC" id="6.3.4.19" evidence="8"/>
<evidence type="ECO:0000256" key="4">
    <source>
        <dbReference type="ARBA" id="ARBA00022694"/>
    </source>
</evidence>
<reference evidence="10 11" key="1">
    <citation type="submission" date="2014-09" db="EMBL/GenBank/DDBJ databases">
        <authorList>
            <person name="Chan K.-G."/>
        </authorList>
    </citation>
    <scope>NUCLEOTIDE SEQUENCE [LARGE SCALE GENOMIC DNA]</scope>
    <source>
        <strain evidence="10 11">M006</strain>
    </source>
</reference>
<dbReference type="Pfam" id="PF01171">
    <property type="entry name" value="ATP_bind_3"/>
    <property type="match status" value="1"/>
</dbReference>
<dbReference type="InterPro" id="IPR014729">
    <property type="entry name" value="Rossmann-like_a/b/a_fold"/>
</dbReference>
<dbReference type="PANTHER" id="PTHR43033">
    <property type="entry name" value="TRNA(ILE)-LYSIDINE SYNTHASE-RELATED"/>
    <property type="match status" value="1"/>
</dbReference>
<evidence type="ECO:0000259" key="9">
    <source>
        <dbReference type="SMART" id="SM00977"/>
    </source>
</evidence>
<dbReference type="InterPro" id="IPR011063">
    <property type="entry name" value="TilS/TtcA_N"/>
</dbReference>
<dbReference type="Pfam" id="PF09179">
    <property type="entry name" value="TilS"/>
    <property type="match status" value="1"/>
</dbReference>
<dbReference type="Gene3D" id="3.40.50.620">
    <property type="entry name" value="HUPs"/>
    <property type="match status" value="1"/>
</dbReference>
<dbReference type="Gene3D" id="1.20.59.20">
    <property type="match status" value="1"/>
</dbReference>
<comment type="catalytic activity">
    <reaction evidence="7 8">
        <text>cytidine(34) in tRNA(Ile2) + L-lysine + ATP = lysidine(34) in tRNA(Ile2) + AMP + diphosphate + H(+)</text>
        <dbReference type="Rhea" id="RHEA:43744"/>
        <dbReference type="Rhea" id="RHEA-COMP:10625"/>
        <dbReference type="Rhea" id="RHEA-COMP:10670"/>
        <dbReference type="ChEBI" id="CHEBI:15378"/>
        <dbReference type="ChEBI" id="CHEBI:30616"/>
        <dbReference type="ChEBI" id="CHEBI:32551"/>
        <dbReference type="ChEBI" id="CHEBI:33019"/>
        <dbReference type="ChEBI" id="CHEBI:82748"/>
        <dbReference type="ChEBI" id="CHEBI:83665"/>
        <dbReference type="ChEBI" id="CHEBI:456215"/>
        <dbReference type="EC" id="6.3.4.19"/>
    </reaction>
</comment>
<name>A0AAN0VT85_9ENTR</name>
<dbReference type="AlphaFoldDB" id="A0AAN0VT85"/>
<comment type="similarity">
    <text evidence="8">Belongs to the tRNA(Ile)-lysidine synthase family.</text>
</comment>
<dbReference type="GO" id="GO:0005524">
    <property type="term" value="F:ATP binding"/>
    <property type="evidence" value="ECO:0007669"/>
    <property type="project" value="UniProtKB-UniRule"/>
</dbReference>
<comment type="subcellular location">
    <subcellularLocation>
        <location evidence="1 8">Cytoplasm</location>
    </subcellularLocation>
</comment>
<protein>
    <recommendedName>
        <fullName evidence="8">tRNA(Ile)-lysidine synthase</fullName>
        <ecNumber evidence="8">6.3.4.19</ecNumber>
    </recommendedName>
    <alternativeName>
        <fullName evidence="8">tRNA(Ile)-2-lysyl-cytidine synthase</fullName>
    </alternativeName>
    <alternativeName>
        <fullName evidence="8">tRNA(Ile)-lysidine synthetase</fullName>
    </alternativeName>
</protein>
<evidence type="ECO:0000256" key="8">
    <source>
        <dbReference type="HAMAP-Rule" id="MF_01161"/>
    </source>
</evidence>